<proteinExistence type="predicted"/>
<dbReference type="Proteomes" id="UP000060487">
    <property type="component" value="Unassembled WGS sequence"/>
</dbReference>
<evidence type="ECO:0000256" key="1">
    <source>
        <dbReference type="ARBA" id="ARBA00022617"/>
    </source>
</evidence>
<keyword evidence="2 5" id="KW-0479">Metal-binding</keyword>
<evidence type="ECO:0000256" key="6">
    <source>
        <dbReference type="SAM" id="SignalP"/>
    </source>
</evidence>
<dbReference type="SUPFAM" id="SSF69318">
    <property type="entry name" value="Integrin alpha N-terminal domain"/>
    <property type="match status" value="1"/>
</dbReference>
<evidence type="ECO:0000313" key="8">
    <source>
        <dbReference type="EMBL" id="KWT92657.1"/>
    </source>
</evidence>
<dbReference type="InterPro" id="IPR013517">
    <property type="entry name" value="FG-GAP"/>
</dbReference>
<dbReference type="EMBL" id="LNQR01000021">
    <property type="protein sequence ID" value="KWT92657.1"/>
    <property type="molecule type" value="Genomic_DNA"/>
</dbReference>
<dbReference type="InterPro" id="IPR028994">
    <property type="entry name" value="Integrin_alpha_N"/>
</dbReference>
<dbReference type="SUPFAM" id="SSF46626">
    <property type="entry name" value="Cytochrome c"/>
    <property type="match status" value="1"/>
</dbReference>
<dbReference type="Pfam" id="PF13442">
    <property type="entry name" value="Cytochrome_CBB3"/>
    <property type="match status" value="1"/>
</dbReference>
<comment type="caution">
    <text evidence="8">The sequence shown here is derived from an EMBL/GenBank/DDBJ whole genome shotgun (WGS) entry which is preliminary data.</text>
</comment>
<keyword evidence="3 6" id="KW-0732">Signal</keyword>
<feature type="signal peptide" evidence="6">
    <location>
        <begin position="1"/>
        <end position="18"/>
    </location>
</feature>
<protein>
    <recommendedName>
        <fullName evidence="7">Cytochrome c domain-containing protein</fullName>
    </recommendedName>
</protein>
<evidence type="ECO:0000259" key="7">
    <source>
        <dbReference type="PROSITE" id="PS51007"/>
    </source>
</evidence>
<organism evidence="8 9">
    <name type="scientific">Candidatus Magnetominusculus xianensis</name>
    <dbReference type="NCBI Taxonomy" id="1748249"/>
    <lineage>
        <taxon>Bacteria</taxon>
        <taxon>Pseudomonadati</taxon>
        <taxon>Nitrospirota</taxon>
        <taxon>Nitrospiria</taxon>
        <taxon>Nitrospirales</taxon>
        <taxon>Nitrospiraceae</taxon>
        <taxon>Candidatus Magnetominusculus</taxon>
    </lineage>
</organism>
<evidence type="ECO:0000313" key="9">
    <source>
        <dbReference type="Proteomes" id="UP000060487"/>
    </source>
</evidence>
<dbReference type="Gene3D" id="2.130.10.130">
    <property type="entry name" value="Integrin alpha, N-terminal"/>
    <property type="match status" value="1"/>
</dbReference>
<dbReference type="InterPro" id="IPR009056">
    <property type="entry name" value="Cyt_c-like_dom"/>
</dbReference>
<name>A0ABR5SID9_9BACT</name>
<keyword evidence="9" id="KW-1185">Reference proteome</keyword>
<dbReference type="Gene3D" id="1.10.760.10">
    <property type="entry name" value="Cytochrome c-like domain"/>
    <property type="match status" value="1"/>
</dbReference>
<evidence type="ECO:0000256" key="2">
    <source>
        <dbReference type="ARBA" id="ARBA00022723"/>
    </source>
</evidence>
<feature type="domain" description="Cytochrome c" evidence="7">
    <location>
        <begin position="26"/>
        <end position="162"/>
    </location>
</feature>
<dbReference type="PANTHER" id="PTHR46580">
    <property type="entry name" value="SENSOR KINASE-RELATED"/>
    <property type="match status" value="1"/>
</dbReference>
<accession>A0ABR5SID9</accession>
<dbReference type="RefSeq" id="WP_085051019.1">
    <property type="nucleotide sequence ID" value="NZ_LNQR01000021.1"/>
</dbReference>
<evidence type="ECO:0000256" key="3">
    <source>
        <dbReference type="ARBA" id="ARBA00022729"/>
    </source>
</evidence>
<dbReference type="PROSITE" id="PS51007">
    <property type="entry name" value="CYTC"/>
    <property type="match status" value="1"/>
</dbReference>
<keyword evidence="4 5" id="KW-0408">Iron</keyword>
<feature type="chain" id="PRO_5046343382" description="Cytochrome c domain-containing protein" evidence="6">
    <location>
        <begin position="19"/>
        <end position="415"/>
    </location>
</feature>
<dbReference type="InterPro" id="IPR036909">
    <property type="entry name" value="Cyt_c-like_dom_sf"/>
</dbReference>
<reference evidence="8 9" key="1">
    <citation type="submission" date="2015-11" db="EMBL/GenBank/DDBJ databases">
        <authorList>
            <person name="Lin W."/>
        </authorList>
    </citation>
    <scope>NUCLEOTIDE SEQUENCE [LARGE SCALE GENOMIC DNA]</scope>
    <source>
        <strain evidence="8 9">HCH-1</strain>
    </source>
</reference>
<dbReference type="PANTHER" id="PTHR46580:SF2">
    <property type="entry name" value="MAM DOMAIN-CONTAINING PROTEIN"/>
    <property type="match status" value="1"/>
</dbReference>
<evidence type="ECO:0000256" key="5">
    <source>
        <dbReference type="PROSITE-ProRule" id="PRU00433"/>
    </source>
</evidence>
<gene>
    <name evidence="8" type="ORF">ASN18_0488</name>
</gene>
<sequence>MKCGKLLFVLFVTTIIYAGISQTTVYAASEGATLYAQYCASCHGATPSGAQVNASAEKITNAIATNSDMKNNASLKTLTSAQIQAIASFLSTSSATGSSLFLSNCISCHNTIPATDPRLVGATATKITNAIASVSQMKGNTALQGLTSTQIQSISDYIVGTGQSSNWIIAGVGDFNGDGSVDIFWRDTINGYNYVWLMSGTGISSGLWLPTFTGNTWLVEGVGDFNQDGYADILLRNISTGENVIWLMKSGAIQSSITLPTLSDKNWVAAAIGDLNGDKYPDIVWRHLVYGYNGIWYFNGTTVSGVGSLPQLADASWVLCGAADMEKDGNTDLVWRNKTSGYNYVWNLSGTTVVNAYAMPQISDTSWTIAALGKPDTNGYVNVFWRNQNAGSTVILTMHGGTMVMDTVVLPTFGP</sequence>
<keyword evidence="1 5" id="KW-0349">Heme</keyword>
<evidence type="ECO:0000256" key="4">
    <source>
        <dbReference type="ARBA" id="ARBA00023004"/>
    </source>
</evidence>
<dbReference type="Pfam" id="PF13517">
    <property type="entry name" value="FG-GAP_3"/>
    <property type="match status" value="1"/>
</dbReference>